<dbReference type="PIRSF" id="PIRSF037677">
    <property type="entry name" value="DNA_mis_repair_Msh6"/>
    <property type="match status" value="1"/>
</dbReference>
<evidence type="ECO:0000256" key="5">
    <source>
        <dbReference type="ARBA" id="ARBA00022763"/>
    </source>
</evidence>
<keyword evidence="15" id="KW-1185">Reference proteome</keyword>
<dbReference type="FunFam" id="3.40.50.300:FF:002852">
    <property type="entry name" value="Mismatch repair protein"/>
    <property type="match status" value="1"/>
</dbReference>
<dbReference type="Gene3D" id="1.10.1420.10">
    <property type="match status" value="2"/>
</dbReference>
<dbReference type="KEGG" id="ndi:NDAI_0I00260"/>
<evidence type="ECO:0000256" key="7">
    <source>
        <dbReference type="ARBA" id="ARBA00023125"/>
    </source>
</evidence>
<evidence type="ECO:0000256" key="1">
    <source>
        <dbReference type="ARBA" id="ARBA00004123"/>
    </source>
</evidence>
<dbReference type="EMBL" id="HE580275">
    <property type="protein sequence ID" value="CCD26595.1"/>
    <property type="molecule type" value="Genomic_DNA"/>
</dbReference>
<dbReference type="GO" id="GO:0043111">
    <property type="term" value="P:replication fork arrest"/>
    <property type="evidence" value="ECO:0007669"/>
    <property type="project" value="EnsemblFungi"/>
</dbReference>
<dbReference type="Gene3D" id="3.30.420.110">
    <property type="entry name" value="MutS, connector domain"/>
    <property type="match status" value="1"/>
</dbReference>
<evidence type="ECO:0000259" key="13">
    <source>
        <dbReference type="PROSITE" id="PS00486"/>
    </source>
</evidence>
<feature type="domain" description="DNA mismatch repair proteins mutS family" evidence="13">
    <location>
        <begin position="898"/>
        <end position="914"/>
    </location>
</feature>
<evidence type="ECO:0000313" key="15">
    <source>
        <dbReference type="Proteomes" id="UP000000689"/>
    </source>
</evidence>
<feature type="region of interest" description="Disordered" evidence="12">
    <location>
        <begin position="113"/>
        <end position="167"/>
    </location>
</feature>
<proteinExistence type="inferred from homology"/>
<comment type="subcellular location">
    <subcellularLocation>
        <location evidence="1">Nucleus</location>
    </subcellularLocation>
</comment>
<keyword evidence="7" id="KW-0238">DNA-binding</keyword>
<keyword evidence="6" id="KW-0067">ATP-binding</keyword>
<feature type="compositionally biased region" description="Basic and acidic residues" evidence="12">
    <location>
        <begin position="154"/>
        <end position="163"/>
    </location>
</feature>
<evidence type="ECO:0000256" key="6">
    <source>
        <dbReference type="ARBA" id="ARBA00022840"/>
    </source>
</evidence>
<dbReference type="AlphaFoldDB" id="G0WFN4"/>
<dbReference type="InterPro" id="IPR007695">
    <property type="entry name" value="DNA_mismatch_repair_MutS-lik_N"/>
</dbReference>
<evidence type="ECO:0000256" key="12">
    <source>
        <dbReference type="SAM" id="MobiDB-lite"/>
    </source>
</evidence>
<dbReference type="GO" id="GO:0006312">
    <property type="term" value="P:mitotic recombination"/>
    <property type="evidence" value="ECO:0007669"/>
    <property type="project" value="EnsemblFungi"/>
</dbReference>
<dbReference type="SUPFAM" id="SSF52540">
    <property type="entry name" value="P-loop containing nucleoside triphosphate hydrolases"/>
    <property type="match status" value="1"/>
</dbReference>
<dbReference type="GO" id="GO:0032302">
    <property type="term" value="C:MutSbeta complex"/>
    <property type="evidence" value="ECO:0007669"/>
    <property type="project" value="EnsemblFungi"/>
</dbReference>
<dbReference type="InterPro" id="IPR016151">
    <property type="entry name" value="DNA_mismatch_repair_MutS_N"/>
</dbReference>
<dbReference type="InterPro" id="IPR045076">
    <property type="entry name" value="MutS"/>
</dbReference>
<dbReference type="GO" id="GO:0000710">
    <property type="term" value="P:meiotic mismatch repair"/>
    <property type="evidence" value="ECO:0007669"/>
    <property type="project" value="EnsemblFungi"/>
</dbReference>
<dbReference type="eggNOG" id="KOG0218">
    <property type="taxonomic scope" value="Eukaryota"/>
</dbReference>
<dbReference type="GO" id="GO:0000735">
    <property type="term" value="P:removal of nonhomologous ends"/>
    <property type="evidence" value="ECO:0007669"/>
    <property type="project" value="EnsemblFungi"/>
</dbReference>
<dbReference type="InterPro" id="IPR017261">
    <property type="entry name" value="DNA_mismatch_repair_MutS/MSH"/>
</dbReference>
<dbReference type="Pfam" id="PF01624">
    <property type="entry name" value="MutS_I"/>
    <property type="match status" value="1"/>
</dbReference>
<evidence type="ECO:0000256" key="9">
    <source>
        <dbReference type="ARBA" id="ARBA00023242"/>
    </source>
</evidence>
<evidence type="ECO:0000256" key="3">
    <source>
        <dbReference type="ARBA" id="ARBA00022151"/>
    </source>
</evidence>
<evidence type="ECO:0000313" key="14">
    <source>
        <dbReference type="EMBL" id="CCD26595.1"/>
    </source>
</evidence>
<dbReference type="GO" id="GO:0000404">
    <property type="term" value="F:heteroduplex DNA loop binding"/>
    <property type="evidence" value="ECO:0007669"/>
    <property type="project" value="EnsemblFungi"/>
</dbReference>
<dbReference type="SMART" id="SM00534">
    <property type="entry name" value="MUTSac"/>
    <property type="match status" value="1"/>
</dbReference>
<evidence type="ECO:0000256" key="8">
    <source>
        <dbReference type="ARBA" id="ARBA00023204"/>
    </source>
</evidence>
<dbReference type="InterPro" id="IPR007861">
    <property type="entry name" value="DNA_mismatch_repair_MutS_clamp"/>
</dbReference>
<dbReference type="PROSITE" id="PS00486">
    <property type="entry name" value="DNA_MISMATCH_REPAIR_2"/>
    <property type="match status" value="1"/>
</dbReference>
<dbReference type="PANTHER" id="PTHR11361:SF122">
    <property type="entry name" value="DNA MISMATCH REPAIR PROTEIN MSH3"/>
    <property type="match status" value="1"/>
</dbReference>
<reference evidence="14 15" key="1">
    <citation type="journal article" date="2011" name="Proc. Natl. Acad. Sci. U.S.A.">
        <title>Evolutionary erosion of yeast sex chromosomes by mating-type switching accidents.</title>
        <authorList>
            <person name="Gordon J.L."/>
            <person name="Armisen D."/>
            <person name="Proux-Wera E."/>
            <person name="Oheigeartaigh S.S."/>
            <person name="Byrne K.P."/>
            <person name="Wolfe K.H."/>
        </authorList>
    </citation>
    <scope>NUCLEOTIDE SEQUENCE [LARGE SCALE GENOMIC DNA]</scope>
    <source>
        <strain evidence="15">ATCC 10597 / BCRC 20456 / CBS 421 / NBRC 0211 / NRRL Y-12639</strain>
    </source>
</reference>
<dbReference type="InterPro" id="IPR007696">
    <property type="entry name" value="DNA_mismatch_repair_MutS_core"/>
</dbReference>
<dbReference type="SMART" id="SM00533">
    <property type="entry name" value="MUTSd"/>
    <property type="match status" value="1"/>
</dbReference>
<dbReference type="Pfam" id="PF05192">
    <property type="entry name" value="MutS_III"/>
    <property type="match status" value="1"/>
</dbReference>
<dbReference type="SUPFAM" id="SSF48334">
    <property type="entry name" value="DNA repair protein MutS, domain III"/>
    <property type="match status" value="1"/>
</dbReference>
<dbReference type="GO" id="GO:0000406">
    <property type="term" value="F:double-strand/single-strand DNA junction binding"/>
    <property type="evidence" value="ECO:0007669"/>
    <property type="project" value="EnsemblFungi"/>
</dbReference>
<accession>G0WFN4</accession>
<protein>
    <recommendedName>
        <fullName evidence="3 11">DNA mismatch repair protein MSH3</fullName>
    </recommendedName>
    <alternativeName>
        <fullName evidence="3 11">DNA mismatch repair protein MSH3</fullName>
    </alternativeName>
    <alternativeName>
        <fullName evidence="10">MutS protein homolog 3</fullName>
    </alternativeName>
</protein>
<dbReference type="GO" id="GO:0140664">
    <property type="term" value="F:ATP-dependent DNA damage sensor activity"/>
    <property type="evidence" value="ECO:0007669"/>
    <property type="project" value="InterPro"/>
</dbReference>
<dbReference type="InterPro" id="IPR000432">
    <property type="entry name" value="DNA_mismatch_repair_MutS_C"/>
</dbReference>
<dbReference type="InterPro" id="IPR036187">
    <property type="entry name" value="DNA_mismatch_repair_MutS_sf"/>
</dbReference>
<dbReference type="GO" id="GO:0000403">
    <property type="term" value="F:Y-form DNA binding"/>
    <property type="evidence" value="ECO:0007669"/>
    <property type="project" value="EnsemblFungi"/>
</dbReference>
<gene>
    <name evidence="14" type="primary">NDAI0I00260</name>
    <name evidence="14" type="ordered locus">NDAI_0I00260</name>
</gene>
<keyword evidence="5" id="KW-0227">DNA damage</keyword>
<keyword evidence="9" id="KW-0539">Nucleus</keyword>
<dbReference type="SUPFAM" id="SSF55271">
    <property type="entry name" value="DNA repair protein MutS, domain I"/>
    <property type="match status" value="1"/>
</dbReference>
<organism evidence="14 15">
    <name type="scientific">Naumovozyma dairenensis (strain ATCC 10597 / BCRC 20456 / CBS 421 / NBRC 0211 / NRRL Y-12639)</name>
    <name type="common">Saccharomyces dairenensis</name>
    <dbReference type="NCBI Taxonomy" id="1071378"/>
    <lineage>
        <taxon>Eukaryota</taxon>
        <taxon>Fungi</taxon>
        <taxon>Dikarya</taxon>
        <taxon>Ascomycota</taxon>
        <taxon>Saccharomycotina</taxon>
        <taxon>Saccharomycetes</taxon>
        <taxon>Saccharomycetales</taxon>
        <taxon>Saccharomycetaceae</taxon>
        <taxon>Naumovozyma</taxon>
    </lineage>
</organism>
<dbReference type="Gene3D" id="3.40.1170.10">
    <property type="entry name" value="DNA repair protein MutS, domain I"/>
    <property type="match status" value="1"/>
</dbReference>
<keyword evidence="4" id="KW-0547">Nucleotide-binding</keyword>
<dbReference type="PANTHER" id="PTHR11361">
    <property type="entry name" value="DNA MISMATCH REPAIR PROTEIN MUTS FAMILY MEMBER"/>
    <property type="match status" value="1"/>
</dbReference>
<evidence type="ECO:0000256" key="10">
    <source>
        <dbReference type="ARBA" id="ARBA00029792"/>
    </source>
</evidence>
<dbReference type="Pfam" id="PF05190">
    <property type="entry name" value="MutS_IV"/>
    <property type="match status" value="1"/>
</dbReference>
<evidence type="ECO:0000256" key="11">
    <source>
        <dbReference type="ARBA" id="ARBA00073774"/>
    </source>
</evidence>
<keyword evidence="8" id="KW-0234">DNA repair</keyword>
<dbReference type="OMA" id="INMHAAR"/>
<dbReference type="Gene3D" id="3.40.50.300">
    <property type="entry name" value="P-loop containing nucleotide triphosphate hydrolases"/>
    <property type="match status" value="1"/>
</dbReference>
<dbReference type="RefSeq" id="XP_003671838.1">
    <property type="nucleotide sequence ID" value="XM_003671790.1"/>
</dbReference>
<dbReference type="GeneID" id="11496153"/>
<evidence type="ECO:0000256" key="2">
    <source>
        <dbReference type="ARBA" id="ARBA00007094"/>
    </source>
</evidence>
<dbReference type="InterPro" id="IPR027417">
    <property type="entry name" value="P-loop_NTPase"/>
</dbReference>
<dbReference type="OrthoDB" id="121051at2759"/>
<sequence>MASQPTISKFFAKASSPVKNATAAKKGDTTKEVITHTNNNSGFSSSTADHSQEQVSIIIDSDSESDNEINLTSVYKTTTDAIDESEVVEIEMLQHNAEKHTEEATVDNLASEAVTDSNHEKNPKSAKKSIGVDTKRQEKSKTIKRKNDATSPERIPKKPKNQDKLTPLDQQVKELKLKNKDKILIIRVGYKYKCFAEDAVIVSNILHIKLVPGKLTIRNSNPHDDQYKQFAYCSFPDTRLNVHLERLIFNNLKVAVVEQTETIAIKKNDPTANKTQVFQREIKNTFSKATFGINDQFAKKDKRILGDTKSIWGLDFKIDERENSIQYYIISANLNNGEIIYNTFTDELKALENLKLRIKHLEPIEIISPKKLPNHILSLFKPSRCLVSYTDNEHHCDNERKTTLNEIGEMLDFAKELKDLLVHFFIYLKQYGNEKLLLIRSNYKPFSIDKCITLSHSTIESLDIITENNGKGSLMWLLDHTRTSFGLQKLREWILHPSTDSLIIEERLDAIECIIGEVNTIFFESFNQILKTTPNLLRTLNRIAYGTTSRKEIYYFLKNMCAINELFINHSNYLDKQVYESDGNIASKSTLLTKIITDISEFSKQEQIPDLLAMINISAVMEKNMEKQVIGFFNLNNYDHASEILRIQQDIESVKYKLNDELKKIRKLLKRPYLDYKDEINYFIEVKNTDVKNIPDSWIKMNNTLRVSRFNTPETKQLVEKLQYHKDLLVQECEKQYTVFICRLTNEYSILKNVIDNIATYDCILSLSAVSCNMGYTRPKFTDKKRFIKAKNSRNPIIESLNINYVSNDISMNEEDGIVHIISGPNMGGKSSYIRQVALLVILAQIGSYVPADYMEMSIFDQVLTRIGAHDNILRGDSTFKVEMLEVLEIVKKSTDNSLLLLDEVGRGTGTQDGKAISYSLLEYFLHDSSCPLILFTTHFPEMGDITSKFLKCYHMDYVEENRPGEKWPSVIFLYKLKPGFTNNSYGLNVAKLANIDTDIINAAYELSENSKKESENSKFLYLPTCFRRILGNNQNSNKDKFVELLSLIDEENILD</sequence>
<dbReference type="STRING" id="1071378.G0WFN4"/>
<dbReference type="HOGENOM" id="CLU_002472_0_2_1"/>
<dbReference type="Proteomes" id="UP000000689">
    <property type="component" value="Chromosome 9"/>
</dbReference>
<evidence type="ECO:0000256" key="4">
    <source>
        <dbReference type="ARBA" id="ARBA00022741"/>
    </source>
</evidence>
<dbReference type="Pfam" id="PF00488">
    <property type="entry name" value="MutS_V"/>
    <property type="match status" value="1"/>
</dbReference>
<dbReference type="GO" id="GO:0005524">
    <property type="term" value="F:ATP binding"/>
    <property type="evidence" value="ECO:0007669"/>
    <property type="project" value="UniProtKB-KW"/>
</dbReference>
<comment type="similarity">
    <text evidence="2">Belongs to the DNA mismatch repair MutS family. MSH3 subfamily.</text>
</comment>
<name>G0WFN4_NAUDC</name>
<feature type="compositionally biased region" description="Basic and acidic residues" evidence="12">
    <location>
        <begin position="133"/>
        <end position="148"/>
    </location>
</feature>
<dbReference type="InterPro" id="IPR036678">
    <property type="entry name" value="MutS_con_dom_sf"/>
</dbReference>